<dbReference type="PANTHER" id="PTHR16943:SF8">
    <property type="entry name" value="2-METHYLCITRATE DEHYDRATASE"/>
    <property type="match status" value="1"/>
</dbReference>
<reference evidence="4 5" key="1">
    <citation type="journal article" date="2016" name="Syst. Appl. Microbiol.">
        <title>Pararhizobium polonicum sp. nov. isolated from tumors on stone fruit rootstocks.</title>
        <authorList>
            <person name="Pulawska J."/>
            <person name="Kuzmanovic N."/>
            <person name="Willems A."/>
            <person name="Pothier J.F."/>
        </authorList>
    </citation>
    <scope>NUCLEOTIDE SEQUENCE [LARGE SCALE GENOMIC DNA]</scope>
    <source>
        <strain evidence="4 5">F5.1</strain>
    </source>
</reference>
<keyword evidence="5" id="KW-1185">Reference proteome</keyword>
<organism evidence="4 5">
    <name type="scientific">Pararhizobium polonicum</name>
    <dbReference type="NCBI Taxonomy" id="1612624"/>
    <lineage>
        <taxon>Bacteria</taxon>
        <taxon>Pseudomonadati</taxon>
        <taxon>Pseudomonadota</taxon>
        <taxon>Alphaproteobacteria</taxon>
        <taxon>Hyphomicrobiales</taxon>
        <taxon>Rhizobiaceae</taxon>
        <taxon>Rhizobium/Agrobacterium group</taxon>
        <taxon>Pararhizobium</taxon>
    </lineage>
</organism>
<protein>
    <recommendedName>
        <fullName evidence="6">2-methylcitrate dehydratase</fullName>
    </recommendedName>
</protein>
<dbReference type="Pfam" id="PF03972">
    <property type="entry name" value="MmgE_PrpD_N"/>
    <property type="match status" value="1"/>
</dbReference>
<dbReference type="GO" id="GO:0016829">
    <property type="term" value="F:lyase activity"/>
    <property type="evidence" value="ECO:0007669"/>
    <property type="project" value="InterPro"/>
</dbReference>
<proteinExistence type="inferred from homology"/>
<dbReference type="Gene3D" id="3.30.1330.120">
    <property type="entry name" value="2-methylcitrate dehydratase PrpD"/>
    <property type="match status" value="1"/>
</dbReference>
<dbReference type="InterPro" id="IPR042183">
    <property type="entry name" value="MmgE/PrpD_sf_1"/>
</dbReference>
<dbReference type="PANTHER" id="PTHR16943">
    <property type="entry name" value="2-METHYLCITRATE DEHYDRATASE-RELATED"/>
    <property type="match status" value="1"/>
</dbReference>
<comment type="similarity">
    <text evidence="1">Belongs to the PrpD family.</text>
</comment>
<dbReference type="InterPro" id="IPR045337">
    <property type="entry name" value="MmgE_PrpD_C"/>
</dbReference>
<evidence type="ECO:0000259" key="2">
    <source>
        <dbReference type="Pfam" id="PF03972"/>
    </source>
</evidence>
<comment type="caution">
    <text evidence="4">The sequence shown here is derived from an EMBL/GenBank/DDBJ whole genome shotgun (WGS) entry which is preliminary data.</text>
</comment>
<dbReference type="InterPro" id="IPR005656">
    <property type="entry name" value="MmgE_PrpD"/>
</dbReference>
<sequence length="474" mass="51170">MNEHTPKLEASSIARLAAWTLKTEDAYVTNLALRQAELITLDSIGCAFASRDAGSPLRVAELVQELGGNPTCTAIGFPFRTSVLNATLLNCALVRSLDFNDVQFIMKEGKLHVGGHCSDSLAAALAVGEMLGSPGRDVLTAIMMGYELFRRLRNLMPYSSVWDGTSASGLVTAAMAGRLLKLDTVQQTNALALAAARCVTPSIVRYGELSGAKNMVGAFTAQQGVQSALLAAKGMTGPRQILDHKWGLESVFDPSRGLAGLWAPVEDSLYIMNSHVKTFACIGTAQSEVVAALDAHARLKDRIDRIEAIDVIMADLPIIRKQQAEVPRLTPSTRETADHSFTFLPAVVLIDGELTPRQFANERWNEPATKALTAKVRLSVSEELGQRAPGAMPCQLKVHLAGGETVETECLFPPGHSFADRGLNQGPVIEKFVNITSEFMNREEQTRLADALLDLRHQTSITPIMGMIASHARA</sequence>
<dbReference type="Proteomes" id="UP000093111">
    <property type="component" value="Unassembled WGS sequence"/>
</dbReference>
<dbReference type="RefSeq" id="WP_068956365.1">
    <property type="nucleotide sequence ID" value="NZ_LGLV01000014.1"/>
</dbReference>
<dbReference type="InterPro" id="IPR045336">
    <property type="entry name" value="MmgE_PrpD_N"/>
</dbReference>
<feature type="domain" description="MmgE/PrpD C-terminal" evidence="3">
    <location>
        <begin position="279"/>
        <end position="453"/>
    </location>
</feature>
<feature type="domain" description="MmgE/PrpD N-terminal" evidence="2">
    <location>
        <begin position="15"/>
        <end position="253"/>
    </location>
</feature>
<dbReference type="AlphaFoldDB" id="A0A1C7NWP9"/>
<gene>
    <name evidence="4" type="ORF">ADU59_21485</name>
</gene>
<dbReference type="InterPro" id="IPR042188">
    <property type="entry name" value="MmgE/PrpD_sf_2"/>
</dbReference>
<name>A0A1C7NWP9_9HYPH</name>
<accession>A0A1C7NWP9</accession>
<dbReference type="Gene3D" id="1.10.4100.10">
    <property type="entry name" value="2-methylcitrate dehydratase PrpD"/>
    <property type="match status" value="1"/>
</dbReference>
<dbReference type="EMBL" id="LGLV01000014">
    <property type="protein sequence ID" value="OBZ93430.1"/>
    <property type="molecule type" value="Genomic_DNA"/>
</dbReference>
<evidence type="ECO:0000313" key="5">
    <source>
        <dbReference type="Proteomes" id="UP000093111"/>
    </source>
</evidence>
<evidence type="ECO:0000256" key="1">
    <source>
        <dbReference type="ARBA" id="ARBA00006174"/>
    </source>
</evidence>
<evidence type="ECO:0000259" key="3">
    <source>
        <dbReference type="Pfam" id="PF19305"/>
    </source>
</evidence>
<evidence type="ECO:0008006" key="6">
    <source>
        <dbReference type="Google" id="ProtNLM"/>
    </source>
</evidence>
<evidence type="ECO:0000313" key="4">
    <source>
        <dbReference type="EMBL" id="OBZ93430.1"/>
    </source>
</evidence>
<dbReference type="InterPro" id="IPR036148">
    <property type="entry name" value="MmgE/PrpD_sf"/>
</dbReference>
<dbReference type="STRING" id="1612624.ADU59_21485"/>
<dbReference type="SUPFAM" id="SSF103378">
    <property type="entry name" value="2-methylcitrate dehydratase PrpD"/>
    <property type="match status" value="1"/>
</dbReference>
<dbReference type="PATRIC" id="fig|1612624.7.peg.1948"/>
<dbReference type="Pfam" id="PF19305">
    <property type="entry name" value="MmgE_PrpD_C"/>
    <property type="match status" value="1"/>
</dbReference>
<dbReference type="OrthoDB" id="5415580at2"/>